<accession>A0A5J4Z4L3</accession>
<keyword evidence="4" id="KW-0808">Transferase</keyword>
<evidence type="ECO:0000256" key="1">
    <source>
        <dbReference type="SAM" id="Phobius"/>
    </source>
</evidence>
<evidence type="ECO:0000259" key="2">
    <source>
        <dbReference type="Pfam" id="PF01757"/>
    </source>
</evidence>
<feature type="transmembrane region" description="Helical" evidence="1">
    <location>
        <begin position="195"/>
        <end position="215"/>
    </location>
</feature>
<dbReference type="Pfam" id="PF01757">
    <property type="entry name" value="Acyl_transf_3"/>
    <property type="match status" value="1"/>
</dbReference>
<dbReference type="PANTHER" id="PTHR23028">
    <property type="entry name" value="ACETYLTRANSFERASE"/>
    <property type="match status" value="1"/>
</dbReference>
<dbReference type="InterPro" id="IPR002656">
    <property type="entry name" value="Acyl_transf_3_dom"/>
</dbReference>
<name>A0A5J4Z4L3_PORPP</name>
<comment type="caution">
    <text evidence="4">The sequence shown here is derived from an EMBL/GenBank/DDBJ whole genome shotgun (WGS) entry which is preliminary data.</text>
</comment>
<feature type="transmembrane region" description="Helical" evidence="1">
    <location>
        <begin position="248"/>
        <end position="269"/>
    </location>
</feature>
<dbReference type="InterPro" id="IPR050879">
    <property type="entry name" value="Acyltransferase_3"/>
</dbReference>
<dbReference type="GO" id="GO:0016747">
    <property type="term" value="F:acyltransferase activity, transferring groups other than amino-acyl groups"/>
    <property type="evidence" value="ECO:0007669"/>
    <property type="project" value="InterPro"/>
</dbReference>
<feature type="transmembrane region" description="Helical" evidence="1">
    <location>
        <begin position="222"/>
        <end position="242"/>
    </location>
</feature>
<protein>
    <submittedName>
        <fullName evidence="4">O-acetyltransferase OatA</fullName>
    </submittedName>
</protein>
<dbReference type="Proteomes" id="UP000324585">
    <property type="component" value="Unassembled WGS sequence"/>
</dbReference>
<feature type="transmembrane region" description="Helical" evidence="1">
    <location>
        <begin position="420"/>
        <end position="442"/>
    </location>
</feature>
<keyword evidence="1" id="KW-0812">Transmembrane</keyword>
<dbReference type="AlphaFoldDB" id="A0A5J4Z4L3"/>
<keyword evidence="1" id="KW-1133">Transmembrane helix</keyword>
<dbReference type="InterPro" id="IPR043968">
    <property type="entry name" value="SGNH"/>
</dbReference>
<keyword evidence="1" id="KW-0472">Membrane</keyword>
<feature type="transmembrane region" description="Helical" evidence="1">
    <location>
        <begin position="328"/>
        <end position="348"/>
    </location>
</feature>
<feature type="domain" description="Acyltransferase 3" evidence="2">
    <location>
        <begin position="59"/>
        <end position="396"/>
    </location>
</feature>
<sequence length="825" mass="91838">MADGASTVDWDGHMNIGQHALDDASLKSAHTALENDVVRASRRDHISAAGHGHGYLPHLDGLRALALSGVLMFHFGRSGFGAGGFIGVDMFFVLSGFLVTRNILDDILQDTFSFRTFYQRRFWRLYPSSLCTSVCVLAASIYLLSGNLLKSSLRSVAASMISLSNVLFYSEAGYWDTGAELKPLLHTWSLSIEEQFYFLWPAMLTLVARAPFLINVPPARRLYAWGSIFGFCAVLAFAWAWQYESVDASGAFFLLPARVYQFALGAGLLGLSEQLQNHNGLLVDIASICSVATCVASFFYLGHDTGNGFESSSPIAQLFSGIKALPTLLGTALLILFPSSIVCRLVLCNSFMAHVGRVSYTLYLVHWPIRVFLGFVATTMPFAHGWLDHWSIMLALTAVTGMAQYILVEKRLRTREAVPYKFWLGIGFTMWSAFAVVLWVLFVGDVSSDHHAGGVHTPTQTGINSTVYDALIALERPDGSKEYIPRAFVNVTRLAYRQYPNGQLTDAFPPPRWMNDMNNDTEWDIVAKLIERASPVPLRQRLSPRDTLILLRNWGYIFLTNDMHFWWCEKSGIAADISIGGLYPCVLGDASKAPSAVIIGDSEVFALKPALSFVGKELGVSIWSVNNVACVMAFESQKDIHTPESYDPNQPLEKQACKLQTIAARKVVESLPRGTVVFLDFLSNAWVQYYRQGTIMYASEINYLRSLGLRIVFIGTLPWKRGPGRCLPNLKPPRTDCIEPTGQEFYDDYKVTRDFIENVLNLTYVDLADPFRVHPGSDENNFTWAVDGFPLLFDDRHVNIAGSLYASNVIADMYREHLLGHGAKE</sequence>
<dbReference type="EMBL" id="VRMN01000001">
    <property type="protein sequence ID" value="KAA8498939.1"/>
    <property type="molecule type" value="Genomic_DNA"/>
</dbReference>
<reference evidence="5" key="1">
    <citation type="journal article" date="2019" name="Nat. Commun.">
        <title>Expansion of phycobilisome linker gene families in mesophilic red algae.</title>
        <authorList>
            <person name="Lee J."/>
            <person name="Kim D."/>
            <person name="Bhattacharya D."/>
            <person name="Yoon H.S."/>
        </authorList>
    </citation>
    <scope>NUCLEOTIDE SEQUENCE [LARGE SCALE GENOMIC DNA]</scope>
    <source>
        <strain evidence="5">CCMP 1328</strain>
    </source>
</reference>
<evidence type="ECO:0000313" key="4">
    <source>
        <dbReference type="EMBL" id="KAA8498939.1"/>
    </source>
</evidence>
<feature type="domain" description="SGNH" evidence="3">
    <location>
        <begin position="583"/>
        <end position="811"/>
    </location>
</feature>
<dbReference type="PANTHER" id="PTHR23028:SF53">
    <property type="entry name" value="ACYL_TRANSF_3 DOMAIN-CONTAINING PROTEIN"/>
    <property type="match status" value="1"/>
</dbReference>
<keyword evidence="5" id="KW-1185">Reference proteome</keyword>
<gene>
    <name evidence="4" type="ORF">FVE85_6524</name>
</gene>
<feature type="transmembrane region" description="Helical" evidence="1">
    <location>
        <begin position="360"/>
        <end position="383"/>
    </location>
</feature>
<feature type="transmembrane region" description="Helical" evidence="1">
    <location>
        <begin position="281"/>
        <end position="301"/>
    </location>
</feature>
<proteinExistence type="predicted"/>
<dbReference type="GO" id="GO:0016020">
    <property type="term" value="C:membrane"/>
    <property type="evidence" value="ECO:0007669"/>
    <property type="project" value="TreeGrafter"/>
</dbReference>
<dbReference type="OrthoDB" id="5819582at2759"/>
<feature type="transmembrane region" description="Helical" evidence="1">
    <location>
        <begin position="80"/>
        <end position="104"/>
    </location>
</feature>
<feature type="transmembrane region" description="Helical" evidence="1">
    <location>
        <begin position="124"/>
        <end position="144"/>
    </location>
</feature>
<evidence type="ECO:0000313" key="5">
    <source>
        <dbReference type="Proteomes" id="UP000324585"/>
    </source>
</evidence>
<organism evidence="4 5">
    <name type="scientific">Porphyridium purpureum</name>
    <name type="common">Red alga</name>
    <name type="synonym">Porphyridium cruentum</name>
    <dbReference type="NCBI Taxonomy" id="35688"/>
    <lineage>
        <taxon>Eukaryota</taxon>
        <taxon>Rhodophyta</taxon>
        <taxon>Bangiophyceae</taxon>
        <taxon>Porphyridiales</taxon>
        <taxon>Porphyridiaceae</taxon>
        <taxon>Porphyridium</taxon>
    </lineage>
</organism>
<dbReference type="GO" id="GO:0000271">
    <property type="term" value="P:polysaccharide biosynthetic process"/>
    <property type="evidence" value="ECO:0007669"/>
    <property type="project" value="TreeGrafter"/>
</dbReference>
<feature type="transmembrane region" description="Helical" evidence="1">
    <location>
        <begin position="389"/>
        <end position="408"/>
    </location>
</feature>
<evidence type="ECO:0000259" key="3">
    <source>
        <dbReference type="Pfam" id="PF19040"/>
    </source>
</evidence>
<dbReference type="Pfam" id="PF19040">
    <property type="entry name" value="SGNH"/>
    <property type="match status" value="1"/>
</dbReference>